<evidence type="ECO:0000256" key="1">
    <source>
        <dbReference type="ARBA" id="ARBA00006443"/>
    </source>
</evidence>
<evidence type="ECO:0000313" key="7">
    <source>
        <dbReference type="WBParaSite" id="scaffold994_cov267.g2211"/>
    </source>
</evidence>
<sequence>MIESIKTNFDQFIFQQQSSDDQQLLNSSVLIIAVLGKIDIHFDKEESIIWLIINGFNDIEFQHLLFNNINENFKNKSFFEKMSFIDREQLFALAQIFPLCHALIFIEQGCRSSISRRIRSSFFSIPETELSTKFSSSFVNTCRIGTSPRLLFCFHRNPLRSDLNSTKKKELLEKMEKCLETQIANLLKQHGLVDFKHPNTSFAQITIASGTPFVYCFNQSEIPVDVNNELAEALFGSLGQLTGGEDEVSSNKSGNLGNGNCINSEEIFRLINQITEPSKMDKKELENSSDYNFPFFLHKAINKLRKDLTSNRGQNTPLPTLGQFIEAAKLLKRCIYEEKNGESFDLKVTISPEIESINSLVESAISSSRVIYNNQLSLQPKMTGGGDPVFSKIEHEYSLKMAVDHLRHTFPRSAGHHHIDKLIYQLELECENIWKDGHQRCEIRSLTGQFCAYKLNHELLKDNEDDNSKIVRDRSGSTGRKHQKFQTKSNNFKNQHSSGVKTFSMCNCGMSRRIRNDPFTLKEANFTFYNETGDDFNFGSCCANLDKYKFKLFDLSTAQSESKNVDKLEEFGENVKLNESMKQKSYSDVILMQGNVKKTITNPQSESNNNEEVDATNEIGGGLAIDPSDFNVRFFDEGDDEESGEEIGEKINKIKLSQITQEDEKEKSKLSQYLDHVPHTNSPPSLLPLFPSFSVVCIGHSSLYNHSTGIRGHDRTARFRSGSEYLLPWSVRLSVNTERWVREMQLIGANPTDQCLRNLQNGIAHGRTESNEKVKLFVGFDYECPRGHRFTCGEPAKPLKHRKDYGPLNQDAGPLLDADLPLWLTCPCRKPRIMAQLMRIHVVTPKAPVSVTLQPRIQAS</sequence>
<evidence type="ECO:0000256" key="2">
    <source>
        <dbReference type="ARBA" id="ARBA00023161"/>
    </source>
</evidence>
<dbReference type="WBParaSite" id="scaffold994_cov267.g2211">
    <property type="protein sequence ID" value="scaffold994_cov267.g2211"/>
    <property type="gene ID" value="scaffold994_cov267.g2211"/>
</dbReference>
<dbReference type="Proteomes" id="UP000887561">
    <property type="component" value="Unplaced"/>
</dbReference>
<accession>A0A915N9Y9</accession>
<feature type="region of interest" description="Disordered" evidence="5">
    <location>
        <begin position="466"/>
        <end position="496"/>
    </location>
</feature>
<evidence type="ECO:0000256" key="4">
    <source>
        <dbReference type="RuleBase" id="RU367133"/>
    </source>
</evidence>
<keyword evidence="6" id="KW-1185">Reference proteome</keyword>
<comment type="function">
    <text evidence="4">Involved in nonsense-mediated decay (NMD) of mRNAs containing premature stop codons.</text>
</comment>
<evidence type="ECO:0000256" key="3">
    <source>
        <dbReference type="ARBA" id="ARBA00029509"/>
    </source>
</evidence>
<protein>
    <recommendedName>
        <fullName evidence="3 4">Nonsense-mediated mRNA decay factor SMG8</fullName>
    </recommendedName>
</protein>
<reference evidence="7" key="1">
    <citation type="submission" date="2022-11" db="UniProtKB">
        <authorList>
            <consortium name="WormBaseParasite"/>
        </authorList>
    </citation>
    <scope>IDENTIFICATION</scope>
</reference>
<feature type="compositionally biased region" description="Polar residues" evidence="5">
    <location>
        <begin position="486"/>
        <end position="496"/>
    </location>
</feature>
<dbReference type="GO" id="GO:0000184">
    <property type="term" value="P:nuclear-transcribed mRNA catabolic process, nonsense-mediated decay"/>
    <property type="evidence" value="ECO:0007669"/>
    <property type="project" value="UniProtKB-UniRule"/>
</dbReference>
<feature type="compositionally biased region" description="Basic and acidic residues" evidence="5">
    <location>
        <begin position="466"/>
        <end position="475"/>
    </location>
</feature>
<keyword evidence="2 4" id="KW-0866">Nonsense-mediated mRNA decay</keyword>
<proteinExistence type="inferred from homology"/>
<name>A0A915N9Y9_MELJA</name>
<dbReference type="InterPro" id="IPR019354">
    <property type="entry name" value="SMG8-like"/>
</dbReference>
<dbReference type="PANTHER" id="PTHR13091">
    <property type="entry name" value="AMPLIFIED IN BREAST CANCER 2-RELATED"/>
    <property type="match status" value="1"/>
</dbReference>
<evidence type="ECO:0000313" key="6">
    <source>
        <dbReference type="Proteomes" id="UP000887561"/>
    </source>
</evidence>
<dbReference type="Pfam" id="PF10220">
    <property type="entry name" value="Smg8_Smg9"/>
    <property type="match status" value="1"/>
</dbReference>
<organism evidence="6 7">
    <name type="scientific">Meloidogyne javanica</name>
    <name type="common">Root-knot nematode worm</name>
    <dbReference type="NCBI Taxonomy" id="6303"/>
    <lineage>
        <taxon>Eukaryota</taxon>
        <taxon>Metazoa</taxon>
        <taxon>Ecdysozoa</taxon>
        <taxon>Nematoda</taxon>
        <taxon>Chromadorea</taxon>
        <taxon>Rhabditida</taxon>
        <taxon>Tylenchina</taxon>
        <taxon>Tylenchomorpha</taxon>
        <taxon>Tylenchoidea</taxon>
        <taxon>Meloidogynidae</taxon>
        <taxon>Meloidogyninae</taxon>
        <taxon>Meloidogyne</taxon>
        <taxon>Meloidogyne incognita group</taxon>
    </lineage>
</organism>
<dbReference type="AlphaFoldDB" id="A0A915N9Y9"/>
<comment type="similarity">
    <text evidence="1 4">Belongs to the SMG8 family.</text>
</comment>
<evidence type="ECO:0000256" key="5">
    <source>
        <dbReference type="SAM" id="MobiDB-lite"/>
    </source>
</evidence>
<dbReference type="PANTHER" id="PTHR13091:SF0">
    <property type="entry name" value="NONSENSE-MEDIATED MRNA DECAY FACTOR SMG8"/>
    <property type="match status" value="1"/>
</dbReference>